<dbReference type="RefSeq" id="WP_377128370.1">
    <property type="nucleotide sequence ID" value="NZ_JBHRSD010000046.1"/>
</dbReference>
<accession>A0ABV7CPP3</accession>
<evidence type="ECO:0000256" key="3">
    <source>
        <dbReference type="ARBA" id="ARBA00022448"/>
    </source>
</evidence>
<protein>
    <submittedName>
        <fullName evidence="8">ABC transporter substrate-binding protein</fullName>
    </submittedName>
</protein>
<evidence type="ECO:0000256" key="5">
    <source>
        <dbReference type="ARBA" id="ARBA00022729"/>
    </source>
</evidence>
<dbReference type="Proteomes" id="UP001595453">
    <property type="component" value="Unassembled WGS sequence"/>
</dbReference>
<dbReference type="PANTHER" id="PTHR30532:SF25">
    <property type="entry name" value="IRON(III) DICITRATE-BINDING PERIPLASMIC PROTEIN"/>
    <property type="match status" value="1"/>
</dbReference>
<evidence type="ECO:0000259" key="7">
    <source>
        <dbReference type="PROSITE" id="PS50983"/>
    </source>
</evidence>
<dbReference type="PROSITE" id="PS50983">
    <property type="entry name" value="FE_B12_PBP"/>
    <property type="match status" value="1"/>
</dbReference>
<dbReference type="Pfam" id="PF01497">
    <property type="entry name" value="Peripla_BP_2"/>
    <property type="match status" value="1"/>
</dbReference>
<keyword evidence="3" id="KW-0813">Transport</keyword>
<dbReference type="InterPro" id="IPR051313">
    <property type="entry name" value="Bact_iron-sidero_bind"/>
</dbReference>
<comment type="subcellular location">
    <subcellularLocation>
        <location evidence="1">Cell envelope</location>
    </subcellularLocation>
</comment>
<comment type="similarity">
    <text evidence="2">Belongs to the bacterial solute-binding protein 8 family.</text>
</comment>
<gene>
    <name evidence="8" type="ORF">ACFOEE_19325</name>
</gene>
<keyword evidence="4" id="KW-0408">Iron</keyword>
<feature type="domain" description="Fe/B12 periplasmic-binding" evidence="7">
    <location>
        <begin position="45"/>
        <end position="312"/>
    </location>
</feature>
<reference evidence="9" key="1">
    <citation type="journal article" date="2019" name="Int. J. Syst. Evol. Microbiol.">
        <title>The Global Catalogue of Microorganisms (GCM) 10K type strain sequencing project: providing services to taxonomists for standard genome sequencing and annotation.</title>
        <authorList>
            <consortium name="The Broad Institute Genomics Platform"/>
            <consortium name="The Broad Institute Genome Sequencing Center for Infectious Disease"/>
            <person name="Wu L."/>
            <person name="Ma J."/>
        </authorList>
    </citation>
    <scope>NUCLEOTIDE SEQUENCE [LARGE SCALE GENOMIC DNA]</scope>
    <source>
        <strain evidence="9">KCTC 42730</strain>
    </source>
</reference>
<name>A0ABV7CPP3_9GAMM</name>
<sequence length="325" mass="34983">MKMIVRLIVLLTLFGSVVSYANSPATRLVEDAFGNKVSVPVTPKRVVVLSEIDLDSSLALGLTPVGSANGRGQPGFPYYLLHHQSLGTEVKAIRSVGELGQPNLEVILALEPDLILTMPNREEVLEVLNQIAPTVVTFSREDTWQTTLTRIANVLNRQAQAEAIFADYNALIAATKTKLTALQGQSVSLVRWNPKGPAFMYRDSFASEILRDIGLVRPAHQQKAGPHHSLPLSLEALDNIDADWLLVGTLTPSGDATDALKQTGTTPAFLALNAVQKGQFFAVDGTLWTSIGGPLAAQQVIQEALQILTHRAPPKSAFNLTATAP</sequence>
<dbReference type="EMBL" id="JBHRSD010000046">
    <property type="protein sequence ID" value="MFC3034659.1"/>
    <property type="molecule type" value="Genomic_DNA"/>
</dbReference>
<organism evidence="8 9">
    <name type="scientific">Pseudoalteromonas fenneropenaei</name>
    <dbReference type="NCBI Taxonomy" id="1737459"/>
    <lineage>
        <taxon>Bacteria</taxon>
        <taxon>Pseudomonadati</taxon>
        <taxon>Pseudomonadota</taxon>
        <taxon>Gammaproteobacteria</taxon>
        <taxon>Alteromonadales</taxon>
        <taxon>Pseudoalteromonadaceae</taxon>
        <taxon>Pseudoalteromonas</taxon>
    </lineage>
</organism>
<proteinExistence type="inferred from homology"/>
<comment type="caution">
    <text evidence="8">The sequence shown here is derived from an EMBL/GenBank/DDBJ whole genome shotgun (WGS) entry which is preliminary data.</text>
</comment>
<dbReference type="PANTHER" id="PTHR30532">
    <property type="entry name" value="IRON III DICITRATE-BINDING PERIPLASMIC PROTEIN"/>
    <property type="match status" value="1"/>
</dbReference>
<evidence type="ECO:0000256" key="1">
    <source>
        <dbReference type="ARBA" id="ARBA00004196"/>
    </source>
</evidence>
<dbReference type="InterPro" id="IPR002491">
    <property type="entry name" value="ABC_transptr_periplasmic_BD"/>
</dbReference>
<dbReference type="Gene3D" id="3.40.50.1980">
    <property type="entry name" value="Nitrogenase molybdenum iron protein domain"/>
    <property type="match status" value="2"/>
</dbReference>
<keyword evidence="4" id="KW-0406">Ion transport</keyword>
<dbReference type="CDD" id="cd01146">
    <property type="entry name" value="FhuD"/>
    <property type="match status" value="1"/>
</dbReference>
<keyword evidence="9" id="KW-1185">Reference proteome</keyword>
<feature type="signal peptide" evidence="6">
    <location>
        <begin position="1"/>
        <end position="21"/>
    </location>
</feature>
<evidence type="ECO:0000313" key="9">
    <source>
        <dbReference type="Proteomes" id="UP001595453"/>
    </source>
</evidence>
<evidence type="ECO:0000256" key="4">
    <source>
        <dbReference type="ARBA" id="ARBA00022496"/>
    </source>
</evidence>
<keyword evidence="4" id="KW-0410">Iron transport</keyword>
<evidence type="ECO:0000256" key="6">
    <source>
        <dbReference type="SAM" id="SignalP"/>
    </source>
</evidence>
<evidence type="ECO:0000256" key="2">
    <source>
        <dbReference type="ARBA" id="ARBA00008814"/>
    </source>
</evidence>
<feature type="chain" id="PRO_5046673166" evidence="6">
    <location>
        <begin position="22"/>
        <end position="325"/>
    </location>
</feature>
<keyword evidence="5 6" id="KW-0732">Signal</keyword>
<dbReference type="SUPFAM" id="SSF53807">
    <property type="entry name" value="Helical backbone' metal receptor"/>
    <property type="match status" value="1"/>
</dbReference>
<evidence type="ECO:0000313" key="8">
    <source>
        <dbReference type="EMBL" id="MFC3034659.1"/>
    </source>
</evidence>